<dbReference type="Gene3D" id="3.40.190.10">
    <property type="entry name" value="Periplasmic binding protein-like II"/>
    <property type="match status" value="2"/>
</dbReference>
<reference evidence="2" key="2">
    <citation type="submission" date="2022-12" db="EMBL/GenBank/DDBJ databases">
        <authorList>
            <person name="Sun Q."/>
            <person name="Zhou Y."/>
        </authorList>
    </citation>
    <scope>NUCLEOTIDE SEQUENCE</scope>
    <source>
        <strain evidence="2">CGMCC 1.15034</strain>
    </source>
</reference>
<keyword evidence="1" id="KW-0812">Transmembrane</keyword>
<dbReference type="Proteomes" id="UP000625079">
    <property type="component" value="Unassembled WGS sequence"/>
</dbReference>
<feature type="transmembrane region" description="Helical" evidence="1">
    <location>
        <begin position="322"/>
        <end position="344"/>
    </location>
</feature>
<organism evidence="2 3">
    <name type="scientific">Bradyrhizobium guangdongense</name>
    <dbReference type="NCBI Taxonomy" id="1325090"/>
    <lineage>
        <taxon>Bacteria</taxon>
        <taxon>Pseudomonadati</taxon>
        <taxon>Pseudomonadota</taxon>
        <taxon>Alphaproteobacteria</taxon>
        <taxon>Hyphomicrobiales</taxon>
        <taxon>Nitrobacteraceae</taxon>
        <taxon>Bradyrhizobium</taxon>
    </lineage>
</organism>
<keyword evidence="1" id="KW-0472">Membrane</keyword>
<protein>
    <submittedName>
        <fullName evidence="2">TRAP ABC transporter</fullName>
    </submittedName>
</protein>
<dbReference type="PANTHER" id="PTHR42941:SF1">
    <property type="entry name" value="SLL1037 PROTEIN"/>
    <property type="match status" value="1"/>
</dbReference>
<proteinExistence type="predicted"/>
<gene>
    <name evidence="2" type="ORF">GCM10010987_59460</name>
</gene>
<keyword evidence="1" id="KW-1133">Transmembrane helix</keyword>
<dbReference type="SUPFAM" id="SSF53850">
    <property type="entry name" value="Periplasmic binding protein-like II"/>
    <property type="match status" value="1"/>
</dbReference>
<dbReference type="EMBL" id="BMHC01000017">
    <property type="protein sequence ID" value="GGI30440.1"/>
    <property type="molecule type" value="Genomic_DNA"/>
</dbReference>
<dbReference type="Pfam" id="PF16868">
    <property type="entry name" value="NMT1_3"/>
    <property type="match status" value="1"/>
</dbReference>
<dbReference type="PANTHER" id="PTHR42941">
    <property type="entry name" value="SLL1037 PROTEIN"/>
    <property type="match status" value="1"/>
</dbReference>
<evidence type="ECO:0000313" key="2">
    <source>
        <dbReference type="EMBL" id="GGI30440.1"/>
    </source>
</evidence>
<evidence type="ECO:0000313" key="3">
    <source>
        <dbReference type="Proteomes" id="UP000625079"/>
    </source>
</evidence>
<accession>A0AA87WDZ7</accession>
<dbReference type="NCBIfam" id="TIGR02122">
    <property type="entry name" value="TRAP_TAXI"/>
    <property type="match status" value="1"/>
</dbReference>
<dbReference type="InterPro" id="IPR011852">
    <property type="entry name" value="TRAP_TAXI"/>
</dbReference>
<name>A0AA87WDZ7_9BRAD</name>
<dbReference type="AlphaFoldDB" id="A0AA87WDZ7"/>
<evidence type="ECO:0000256" key="1">
    <source>
        <dbReference type="SAM" id="Phobius"/>
    </source>
</evidence>
<comment type="caution">
    <text evidence="2">The sequence shown here is derived from an EMBL/GenBank/DDBJ whole genome shotgun (WGS) entry which is preliminary data.</text>
</comment>
<reference evidence="2" key="1">
    <citation type="journal article" date="2014" name="Int. J. Syst. Evol. Microbiol.">
        <title>Complete genome sequence of Corynebacterium casei LMG S-19264T (=DSM 44701T), isolated from a smear-ripened cheese.</title>
        <authorList>
            <consortium name="US DOE Joint Genome Institute (JGI-PGF)"/>
            <person name="Walter F."/>
            <person name="Albersmeier A."/>
            <person name="Kalinowski J."/>
            <person name="Ruckert C."/>
        </authorList>
    </citation>
    <scope>NUCLEOTIDE SEQUENCE</scope>
    <source>
        <strain evidence="2">CGMCC 1.15034</strain>
    </source>
</reference>
<sequence length="444" mass="47503">MSLALVLAIIGALAGGYYFAMRPVVLKIAVGPANSDDVKVVQALTQAFAQSKGYVRLRPIQTDSAIASASELAEGKADLAIIRGDLDVPKNAQAVATLRKNVVVLWSVSGKGKKKGAKITKIAQLAGHRVGVVGRTPANVSLLKVILQQYGVDPAKVEVVQFPASEAAEAIRAQKADVYLAAGPVNSKITSDAIAASARDGSTPTFLAIDSADAIAQNHPVYESSEIPAGTYGGSPDRPDDEVKTISFSHHIVARKGLSETTVAAFTRQLFAVRQQLLTEFPQAAKIETPDTDKDAVIPVHPGAAAFVDGEEKTFLDKYSDYIWWSLMALSAMGSIGAWFAGYLKKDERNTNNHQRERLLDMLVAARKSETADELDQMQAEADEILRDTLRCYDHGAIEEGALTAFNIVLDQFHAAIADRKVVLSSLPPNLQRAGAQFRAAGNA</sequence>